<feature type="compositionally biased region" description="Pro residues" evidence="1">
    <location>
        <begin position="40"/>
        <end position="56"/>
    </location>
</feature>
<comment type="caution">
    <text evidence="2">The sequence shown here is derived from an EMBL/GenBank/DDBJ whole genome shotgun (WGS) entry which is preliminary data.</text>
</comment>
<accession>A0A9P4VV25</accession>
<feature type="region of interest" description="Disordered" evidence="1">
    <location>
        <begin position="816"/>
        <end position="844"/>
    </location>
</feature>
<sequence>MHRTTSCSPEIESSSAPAPPPSEHKFSRYRSVRKKHHEPPSIPTPPPPVPAMPPLPVQESHSSQLKPSISRYHRRPTTSAGPKESMMSPSSKQSPPPAVKAPATPVQRTRANTSSQARYQLRVNGSPSVSTDQLPKTMPARVQTDPQRPRTSHRQPARDARDPPEDARNEARQLMALEAKRMEKLKEKMRQEKQAREEADAAERENQRRKTEEAEKQRVEKEAEEANKVLAKKEAKSREHMLVEKEKERIREERERLKKEKEEWEAQKKAELKKLEAEAKARDYQQEARRTESSPSRSGLKALLRKRVDTNPSKPTPAIGPLTAGNGPPKSAPNFDEPAVIRPGGGGVVPGTDAPISAVNAGDRRVMVECNKSAMLLPITPTTTPLDLIRSAATVMSESINPKASVLLENFSRGGVQRPLRHYEHVRDVMNSWDDDRQNTLHLVESPTDGHDEDLMASSVPSERPEEFTFVLYHSQKPGHWSKRFVTLRTDGQMVIAKNDRGKESANICHLSDFDIYTPTREKLTKTVKPPKKQCFAIKSQQKPNMFINTSNFVQYFCTNDRDLAARFYKAVQGWRSWYLVNVMGEGQSKSKPKPETVSNGFKPLDLGFGNSGNSLPGAHTRDQSIDSHYQLGSFQPLMDLSMFEKRVSVVENPNLNPLFTSTPLYRSDSTRARHSRKLSMRNKAHHGHSTHPSSDSNGPTRLPSLTPSSAESNNNSSLSDQLTFSPTGLLGRSYSQRRAHAEAQAAKLASPFTSGPSLLNDLDPSNNPNNTNFPTRMSSTRSTRHKGPTDLPHPKPLIDLAPTYKEPIHHALKGKAHIPPPSKSGTTLIASATSPAADPESNPALTISIPPARTAPVIARNAAPGANPHNAHTAGPRIAGISNNHSALVPDEREAFTGGLLAGVGVVDAERDHGLTTGVYGNGKQGPLVEIRDESCFVKGSLLEGLEGEGERERAPVVDRERRWEVVVGVGEGVD</sequence>
<feature type="compositionally biased region" description="Basic and acidic residues" evidence="1">
    <location>
        <begin position="156"/>
        <end position="171"/>
    </location>
</feature>
<feature type="region of interest" description="Disordered" evidence="1">
    <location>
        <begin position="659"/>
        <end position="798"/>
    </location>
</feature>
<dbReference type="PANTHER" id="PTHR38700">
    <property type="entry name" value="YALI0E22418P"/>
    <property type="match status" value="1"/>
</dbReference>
<feature type="compositionally biased region" description="Polar residues" evidence="1">
    <location>
        <begin position="107"/>
        <end position="134"/>
    </location>
</feature>
<name>A0A9P4VV25_9PEZI</name>
<protein>
    <recommendedName>
        <fullName evidence="4">PH domain-containing protein</fullName>
    </recommendedName>
</protein>
<evidence type="ECO:0008006" key="4">
    <source>
        <dbReference type="Google" id="ProtNLM"/>
    </source>
</evidence>
<evidence type="ECO:0000256" key="1">
    <source>
        <dbReference type="SAM" id="MobiDB-lite"/>
    </source>
</evidence>
<feature type="compositionally biased region" description="Low complexity" evidence="1">
    <location>
        <begin position="709"/>
        <end position="720"/>
    </location>
</feature>
<organism evidence="2 3">
    <name type="scientific">Patellaria atrata CBS 101060</name>
    <dbReference type="NCBI Taxonomy" id="1346257"/>
    <lineage>
        <taxon>Eukaryota</taxon>
        <taxon>Fungi</taxon>
        <taxon>Dikarya</taxon>
        <taxon>Ascomycota</taxon>
        <taxon>Pezizomycotina</taxon>
        <taxon>Dothideomycetes</taxon>
        <taxon>Dothideomycetes incertae sedis</taxon>
        <taxon>Patellariales</taxon>
        <taxon>Patellariaceae</taxon>
        <taxon>Patellaria</taxon>
    </lineage>
</organism>
<dbReference type="OrthoDB" id="43122at2759"/>
<reference evidence="2" key="1">
    <citation type="journal article" date="2020" name="Stud. Mycol.">
        <title>101 Dothideomycetes genomes: a test case for predicting lifestyles and emergence of pathogens.</title>
        <authorList>
            <person name="Haridas S."/>
            <person name="Albert R."/>
            <person name="Binder M."/>
            <person name="Bloem J."/>
            <person name="Labutti K."/>
            <person name="Salamov A."/>
            <person name="Andreopoulos B."/>
            <person name="Baker S."/>
            <person name="Barry K."/>
            <person name="Bills G."/>
            <person name="Bluhm B."/>
            <person name="Cannon C."/>
            <person name="Castanera R."/>
            <person name="Culley D."/>
            <person name="Daum C."/>
            <person name="Ezra D."/>
            <person name="Gonzalez J."/>
            <person name="Henrissat B."/>
            <person name="Kuo A."/>
            <person name="Liang C."/>
            <person name="Lipzen A."/>
            <person name="Lutzoni F."/>
            <person name="Magnuson J."/>
            <person name="Mondo S."/>
            <person name="Nolan M."/>
            <person name="Ohm R."/>
            <person name="Pangilinan J."/>
            <person name="Park H.-J."/>
            <person name="Ramirez L."/>
            <person name="Alfaro M."/>
            <person name="Sun H."/>
            <person name="Tritt A."/>
            <person name="Yoshinaga Y."/>
            <person name="Zwiers L.-H."/>
            <person name="Turgeon B."/>
            <person name="Goodwin S."/>
            <person name="Spatafora J."/>
            <person name="Crous P."/>
            <person name="Grigoriev I."/>
        </authorList>
    </citation>
    <scope>NUCLEOTIDE SEQUENCE</scope>
    <source>
        <strain evidence="2">CBS 101060</strain>
    </source>
</reference>
<proteinExistence type="predicted"/>
<dbReference type="PANTHER" id="PTHR38700:SF1">
    <property type="entry name" value="PH DOMAIN-CONTAINING PROTEIN"/>
    <property type="match status" value="1"/>
</dbReference>
<feature type="compositionally biased region" description="Polar residues" evidence="1">
    <location>
        <begin position="824"/>
        <end position="835"/>
    </location>
</feature>
<feature type="compositionally biased region" description="Basic and acidic residues" evidence="1">
    <location>
        <begin position="178"/>
        <end position="292"/>
    </location>
</feature>
<dbReference type="EMBL" id="MU006091">
    <property type="protein sequence ID" value="KAF2841199.1"/>
    <property type="molecule type" value="Genomic_DNA"/>
</dbReference>
<evidence type="ECO:0000313" key="2">
    <source>
        <dbReference type="EMBL" id="KAF2841199.1"/>
    </source>
</evidence>
<dbReference type="InterPro" id="IPR011993">
    <property type="entry name" value="PH-like_dom_sf"/>
</dbReference>
<dbReference type="Gene3D" id="2.30.29.30">
    <property type="entry name" value="Pleckstrin-homology domain (PH domain)/Phosphotyrosine-binding domain (PTB)"/>
    <property type="match status" value="1"/>
</dbReference>
<feature type="compositionally biased region" description="Polar residues" evidence="1">
    <location>
        <begin position="691"/>
        <end position="708"/>
    </location>
</feature>
<feature type="region of interest" description="Disordered" evidence="1">
    <location>
        <begin position="1"/>
        <end position="339"/>
    </location>
</feature>
<evidence type="ECO:0000313" key="3">
    <source>
        <dbReference type="Proteomes" id="UP000799429"/>
    </source>
</evidence>
<dbReference type="InterPro" id="IPR029071">
    <property type="entry name" value="Ubiquitin-like_domsf"/>
</dbReference>
<feature type="compositionally biased region" description="Basic residues" evidence="1">
    <location>
        <begin position="27"/>
        <end position="37"/>
    </location>
</feature>
<feature type="compositionally biased region" description="Low complexity" evidence="1">
    <location>
        <begin position="82"/>
        <end position="93"/>
    </location>
</feature>
<dbReference type="SUPFAM" id="SSF54236">
    <property type="entry name" value="Ubiquitin-like"/>
    <property type="match status" value="1"/>
</dbReference>
<dbReference type="AlphaFoldDB" id="A0A9P4VV25"/>
<gene>
    <name evidence="2" type="ORF">M501DRAFT_1000365</name>
</gene>
<feature type="compositionally biased region" description="Basic residues" evidence="1">
    <location>
        <begin position="673"/>
        <end position="690"/>
    </location>
</feature>
<feature type="compositionally biased region" description="Polar residues" evidence="1">
    <location>
        <begin position="772"/>
        <end position="782"/>
    </location>
</feature>
<feature type="compositionally biased region" description="Low complexity" evidence="1">
    <location>
        <begin position="757"/>
        <end position="771"/>
    </location>
</feature>
<dbReference type="Proteomes" id="UP000799429">
    <property type="component" value="Unassembled WGS sequence"/>
</dbReference>
<keyword evidence="3" id="KW-1185">Reference proteome</keyword>
<dbReference type="SUPFAM" id="SSF50729">
    <property type="entry name" value="PH domain-like"/>
    <property type="match status" value="1"/>
</dbReference>